<reference evidence="3" key="1">
    <citation type="journal article" date="2019" name="Int. J. Syst. Evol. Microbiol.">
        <title>The Global Catalogue of Microorganisms (GCM) 10K type strain sequencing project: providing services to taxonomists for standard genome sequencing and annotation.</title>
        <authorList>
            <consortium name="The Broad Institute Genomics Platform"/>
            <consortium name="The Broad Institute Genome Sequencing Center for Infectious Disease"/>
            <person name="Wu L."/>
            <person name="Ma J."/>
        </authorList>
    </citation>
    <scope>NUCLEOTIDE SEQUENCE [LARGE SCALE GENOMIC DNA]</scope>
    <source>
        <strain evidence="3">JCM 4733</strain>
    </source>
</reference>
<evidence type="ECO:0000256" key="1">
    <source>
        <dbReference type="SAM" id="SignalP"/>
    </source>
</evidence>
<dbReference type="Proteomes" id="UP000653644">
    <property type="component" value="Unassembled WGS sequence"/>
</dbReference>
<keyword evidence="3" id="KW-1185">Reference proteome</keyword>
<evidence type="ECO:0000313" key="2">
    <source>
        <dbReference type="EMBL" id="GHA68409.1"/>
    </source>
</evidence>
<dbReference type="EMBL" id="BMVN01000065">
    <property type="protein sequence ID" value="GHA68409.1"/>
    <property type="molecule type" value="Genomic_DNA"/>
</dbReference>
<gene>
    <name evidence="2" type="ORF">GCM10010345_85100</name>
</gene>
<feature type="signal peptide" evidence="1">
    <location>
        <begin position="1"/>
        <end position="31"/>
    </location>
</feature>
<organism evidence="2 3">
    <name type="scientific">Streptomyces canarius</name>
    <dbReference type="NCBI Taxonomy" id="285453"/>
    <lineage>
        <taxon>Bacteria</taxon>
        <taxon>Bacillati</taxon>
        <taxon>Actinomycetota</taxon>
        <taxon>Actinomycetes</taxon>
        <taxon>Kitasatosporales</taxon>
        <taxon>Streptomycetaceae</taxon>
        <taxon>Streptomyces</taxon>
    </lineage>
</organism>
<name>A0ABQ3D9Z2_9ACTN</name>
<protein>
    <submittedName>
        <fullName evidence="2">Uncharacterized protein</fullName>
    </submittedName>
</protein>
<comment type="caution">
    <text evidence="2">The sequence shown here is derived from an EMBL/GenBank/DDBJ whole genome shotgun (WGS) entry which is preliminary data.</text>
</comment>
<proteinExistence type="predicted"/>
<dbReference type="RefSeq" id="WP_189894599.1">
    <property type="nucleotide sequence ID" value="NZ_BMVN01000065.1"/>
</dbReference>
<accession>A0ABQ3D9Z2</accession>
<evidence type="ECO:0000313" key="3">
    <source>
        <dbReference type="Proteomes" id="UP000653644"/>
    </source>
</evidence>
<feature type="chain" id="PRO_5045595089" evidence="1">
    <location>
        <begin position="32"/>
        <end position="92"/>
    </location>
</feature>
<keyword evidence="1" id="KW-0732">Signal</keyword>
<sequence length="92" mass="9940">MNRLKRALAGAGLAGAIAAGTLAFTAGSASAVTNDLVNKFYATNYSDARSACGREVDRVNQSDINGFFYCADGGTEYKDGRWVVVENEWWQH</sequence>